<evidence type="ECO:0000313" key="3">
    <source>
        <dbReference type="WBParaSite" id="GPUH_0000637301-mRNA-1"/>
    </source>
</evidence>
<dbReference type="EMBL" id="UYRT01014827">
    <property type="protein sequence ID" value="VDK54428.1"/>
    <property type="molecule type" value="Genomic_DNA"/>
</dbReference>
<accession>A0A183DCC3</accession>
<keyword evidence="2" id="KW-1185">Reference proteome</keyword>
<dbReference type="WBParaSite" id="GPUH_0000637301-mRNA-1">
    <property type="protein sequence ID" value="GPUH_0000637301-mRNA-1"/>
    <property type="gene ID" value="GPUH_0000637301"/>
</dbReference>
<dbReference type="OrthoDB" id="10612534at2759"/>
<protein>
    <submittedName>
        <fullName evidence="1 3">Uncharacterized protein</fullName>
    </submittedName>
</protein>
<organism evidence="3">
    <name type="scientific">Gongylonema pulchrum</name>
    <dbReference type="NCBI Taxonomy" id="637853"/>
    <lineage>
        <taxon>Eukaryota</taxon>
        <taxon>Metazoa</taxon>
        <taxon>Ecdysozoa</taxon>
        <taxon>Nematoda</taxon>
        <taxon>Chromadorea</taxon>
        <taxon>Rhabditida</taxon>
        <taxon>Spirurina</taxon>
        <taxon>Spiruromorpha</taxon>
        <taxon>Spiruroidea</taxon>
        <taxon>Gongylonematidae</taxon>
        <taxon>Gongylonema</taxon>
    </lineage>
</organism>
<evidence type="ECO:0000313" key="2">
    <source>
        <dbReference type="Proteomes" id="UP000271098"/>
    </source>
</evidence>
<sequence>MDLGANHLQQQQHRQQQHDLSHFSGHLLNASNAAALEVSATTAACAVTTTSNIAATALLFDGSADRGNILTVASTACPPSSSPSSSIFSTAQHDIYRIPNIAAADRIPATLDNIAGKLPKSKYYYLFQIQPS</sequence>
<proteinExistence type="predicted"/>
<gene>
    <name evidence="1" type="ORF">GPUH_LOCUS6363</name>
</gene>
<reference evidence="1 2" key="2">
    <citation type="submission" date="2018-11" db="EMBL/GenBank/DDBJ databases">
        <authorList>
            <consortium name="Pathogen Informatics"/>
        </authorList>
    </citation>
    <scope>NUCLEOTIDE SEQUENCE [LARGE SCALE GENOMIC DNA]</scope>
</reference>
<dbReference type="AlphaFoldDB" id="A0A183DCC3"/>
<name>A0A183DCC3_9BILA</name>
<reference evidence="3" key="1">
    <citation type="submission" date="2016-06" db="UniProtKB">
        <authorList>
            <consortium name="WormBaseParasite"/>
        </authorList>
    </citation>
    <scope>IDENTIFICATION</scope>
</reference>
<evidence type="ECO:0000313" key="1">
    <source>
        <dbReference type="EMBL" id="VDK54428.1"/>
    </source>
</evidence>
<dbReference type="Proteomes" id="UP000271098">
    <property type="component" value="Unassembled WGS sequence"/>
</dbReference>